<evidence type="ECO:0000256" key="1">
    <source>
        <dbReference type="ARBA" id="ARBA00022946"/>
    </source>
</evidence>
<dbReference type="GO" id="GO:0016226">
    <property type="term" value="P:iron-sulfur cluster assembly"/>
    <property type="evidence" value="ECO:0007669"/>
    <property type="project" value="TreeGrafter"/>
</dbReference>
<dbReference type="Gene3D" id="3.30.1360.120">
    <property type="entry name" value="Probable tRNA modification gtpase trme, domain 1"/>
    <property type="match status" value="2"/>
</dbReference>
<name>U2Q082_9ACTN</name>
<dbReference type="Proteomes" id="UP000017052">
    <property type="component" value="Unassembled WGS sequence"/>
</dbReference>
<keyword evidence="1" id="KW-0809">Transit peptide</keyword>
<dbReference type="EMBL" id="ACVN02000327">
    <property type="protein sequence ID" value="ERK49389.1"/>
    <property type="molecule type" value="Genomic_DNA"/>
</dbReference>
<reference evidence="2" key="1">
    <citation type="submission" date="2013-08" db="EMBL/GenBank/DDBJ databases">
        <authorList>
            <person name="Durkin A.S."/>
            <person name="Haft D.R."/>
            <person name="McCorrison J."/>
            <person name="Torralba M."/>
            <person name="Gillis M."/>
            <person name="Haft D.H."/>
            <person name="Methe B."/>
            <person name="Sutton G."/>
            <person name="Nelson K.E."/>
        </authorList>
    </citation>
    <scope>NUCLEOTIDE SEQUENCE [LARGE SCALE GENOMIC DNA]</scope>
    <source>
        <strain evidence="2">F0233</strain>
    </source>
</reference>
<dbReference type="InterPro" id="IPR017703">
    <property type="entry name" value="YgfZ/GCV_T_CS"/>
</dbReference>
<dbReference type="RefSeq" id="WP_021798900.1">
    <property type="nucleotide sequence ID" value="NZ_ACVN02000327.1"/>
</dbReference>
<dbReference type="InterPro" id="IPR045179">
    <property type="entry name" value="YgfZ/GcvT"/>
</dbReference>
<accession>U2Q082</accession>
<comment type="caution">
    <text evidence="2">The sequence shown here is derived from an EMBL/GenBank/DDBJ whole genome shotgun (WGS) entry which is preliminary data.</text>
</comment>
<organism evidence="2 3">
    <name type="scientific">Propionibacterium acidifaciens F0233</name>
    <dbReference type="NCBI Taxonomy" id="553198"/>
    <lineage>
        <taxon>Bacteria</taxon>
        <taxon>Bacillati</taxon>
        <taxon>Actinomycetota</taxon>
        <taxon>Actinomycetes</taxon>
        <taxon>Propionibacteriales</taxon>
        <taxon>Propionibacteriaceae</taxon>
        <taxon>Propionibacterium</taxon>
    </lineage>
</organism>
<proteinExistence type="predicted"/>
<dbReference type="PIRSF" id="PIRSF006487">
    <property type="entry name" value="GcvT"/>
    <property type="match status" value="1"/>
</dbReference>
<dbReference type="OrthoDB" id="9796287at2"/>
<dbReference type="GeneID" id="95360266"/>
<dbReference type="AlphaFoldDB" id="U2Q082"/>
<dbReference type="PANTHER" id="PTHR22602:SF0">
    <property type="entry name" value="TRANSFERASE CAF17, MITOCHONDRIAL-RELATED"/>
    <property type="match status" value="1"/>
</dbReference>
<dbReference type="InterPro" id="IPR027266">
    <property type="entry name" value="TrmE/GcvT-like"/>
</dbReference>
<dbReference type="SUPFAM" id="SSF103025">
    <property type="entry name" value="Folate-binding domain"/>
    <property type="match status" value="1"/>
</dbReference>
<protein>
    <submittedName>
        <fullName evidence="2">Glycine cleavage T-protein C-terminal barrel domain protein</fullName>
    </submittedName>
</protein>
<gene>
    <name evidence="2" type="ORF">HMPREF0682_0845</name>
</gene>
<keyword evidence="3" id="KW-1185">Reference proteome</keyword>
<sequence>MSAVFVPAGPDEGLLWHRGEPMAEQRAIVEGSAVVELGRREVLAVAGPARHEWLHSLTTGVFTGLGAGAAVDALVLDPSGHVVHVLHAVEDGRRLWLFGGAGSDGALGDFLSSMVFRTRVAVERRPDAHVLWVGAGAGEAPAGLAPDLPAPFGAGAVRIAASGIDEDDGRAAGIWAWEALRIAAGVPRIGVDTDERTLPNELGLYATALDKGCYCGQETVARIHSVGRPPRRLVRLHLDGMRSRLPAAGSALLLDGDPVGFIGASALHWQDGPIGLGLVGRAVPVDAQFVVDGVDAAQEALVDPDIGLHVRPPAGLRRRPVGPRRRSL</sequence>
<dbReference type="PANTHER" id="PTHR22602">
    <property type="entry name" value="TRANSFERASE CAF17, MITOCHONDRIAL-RELATED"/>
    <property type="match status" value="1"/>
</dbReference>
<dbReference type="NCBIfam" id="TIGR03317">
    <property type="entry name" value="ygfZ_signature"/>
    <property type="match status" value="1"/>
</dbReference>
<evidence type="ECO:0000313" key="2">
    <source>
        <dbReference type="EMBL" id="ERK49389.1"/>
    </source>
</evidence>
<evidence type="ECO:0000313" key="3">
    <source>
        <dbReference type="Proteomes" id="UP000017052"/>
    </source>
</evidence>